<dbReference type="Pfam" id="PF02771">
    <property type="entry name" value="Acyl-CoA_dh_N"/>
    <property type="match status" value="1"/>
</dbReference>
<dbReference type="InterPro" id="IPR013786">
    <property type="entry name" value="AcylCoA_DH/ox_N"/>
</dbReference>
<comment type="catalytic activity">
    <reaction evidence="11">
        <text>dibenzothiophene + FMNH2 + O2 = dibenzothiophene 5-oxide + FMN + H2O + H(+)</text>
        <dbReference type="Rhea" id="RHEA:49076"/>
        <dbReference type="ChEBI" id="CHEBI:15377"/>
        <dbReference type="ChEBI" id="CHEBI:15378"/>
        <dbReference type="ChEBI" id="CHEBI:15379"/>
        <dbReference type="ChEBI" id="CHEBI:23681"/>
        <dbReference type="ChEBI" id="CHEBI:23683"/>
        <dbReference type="ChEBI" id="CHEBI:57618"/>
        <dbReference type="ChEBI" id="CHEBI:58210"/>
    </reaction>
</comment>
<sequence>MSAVLAAETPPTVATPSTTRYQPSHICGNPDRLTPLQRELIARVSALGPRWAARAERYDREASFPFENYDDLREAGLLGICVPAQYGGIGADFATYVMVAAEIGRWCGATALSFNMHVCSCMWAGAIADSLDMTPAQRADHEANRALHFARIVHEGKVYAQPFSEGGAAAAGAAPWGTIARKVDGGYIVTGKKIFASLAGAADTYGVLCTLDRPDRAGGGSRRDSMYLAVPADAPGVSVVGDWDPLGMRGTVSRNLLFKDVFVPETARMMPEGLYFQAASRYPHMFATLSPTYMGVAQAAYDFTVQYLRAEVPGMPPVKRRMYPTKQYAVAEMRIKLEATRALFLQNARDACIDPDKDTRMRLYAAHYTIMENANDICRLAVRTCGGQSMLKSLPLERLYRDSRCGSLMLPWTAELCMDRLGRECLYEAGERDEAIE</sequence>
<name>A0A480AUI3_9BURK</name>
<comment type="subcellular location">
    <subcellularLocation>
        <location evidence="1">Cytoplasm</location>
    </subcellularLocation>
</comment>
<comment type="similarity">
    <text evidence="8">Belongs to the DszC flavin monooxygenase family.</text>
</comment>
<evidence type="ECO:0000256" key="9">
    <source>
        <dbReference type="ARBA" id="ARBA00034328"/>
    </source>
</evidence>
<feature type="domain" description="Acyl-CoA dehydrogenase C-terminal" evidence="17">
    <location>
        <begin position="289"/>
        <end position="404"/>
    </location>
</feature>
<evidence type="ECO:0000256" key="4">
    <source>
        <dbReference type="ARBA" id="ARBA00022741"/>
    </source>
</evidence>
<dbReference type="GO" id="GO:0004497">
    <property type="term" value="F:monooxygenase activity"/>
    <property type="evidence" value="ECO:0007669"/>
    <property type="project" value="UniProtKB-KW"/>
</dbReference>
<evidence type="ECO:0000259" key="16">
    <source>
        <dbReference type="Pfam" id="PF02771"/>
    </source>
</evidence>
<accession>A0A480AUI3</accession>
<evidence type="ECO:0000256" key="12">
    <source>
        <dbReference type="ARBA" id="ARBA00048445"/>
    </source>
</evidence>
<dbReference type="PANTHER" id="PTHR43884:SF12">
    <property type="entry name" value="ISOVALERYL-COA DEHYDROGENASE, MITOCHONDRIAL-RELATED"/>
    <property type="match status" value="1"/>
</dbReference>
<keyword evidence="4" id="KW-0547">Nucleotide-binding</keyword>
<evidence type="ECO:0000256" key="2">
    <source>
        <dbReference type="ARBA" id="ARBA00022630"/>
    </source>
</evidence>
<dbReference type="EMBL" id="BJCL01000005">
    <property type="protein sequence ID" value="GCL63425.1"/>
    <property type="molecule type" value="Genomic_DNA"/>
</dbReference>
<keyword evidence="2" id="KW-0285">Flavoprotein</keyword>
<evidence type="ECO:0000259" key="17">
    <source>
        <dbReference type="Pfam" id="PF08028"/>
    </source>
</evidence>
<comment type="catalytic activity">
    <reaction evidence="12">
        <text>dibenzothiophene 5-oxide + FMNH2 + O2 = dibenzothiophene 5,5-dioxide + FMN + H2O + H(+)</text>
        <dbReference type="Rhea" id="RHEA:49080"/>
        <dbReference type="ChEBI" id="CHEBI:15377"/>
        <dbReference type="ChEBI" id="CHEBI:15378"/>
        <dbReference type="ChEBI" id="CHEBI:15379"/>
        <dbReference type="ChEBI" id="CHEBI:23683"/>
        <dbReference type="ChEBI" id="CHEBI:57618"/>
        <dbReference type="ChEBI" id="CHEBI:58210"/>
        <dbReference type="ChEBI" id="CHEBI:90356"/>
    </reaction>
</comment>
<feature type="domain" description="Acyl-CoA oxidase/dehydrogenase middle" evidence="15">
    <location>
        <begin position="178"/>
        <end position="261"/>
    </location>
</feature>
<dbReference type="InterPro" id="IPR006091">
    <property type="entry name" value="Acyl-CoA_Oxase/DH_mid-dom"/>
</dbReference>
<evidence type="ECO:0000256" key="1">
    <source>
        <dbReference type="ARBA" id="ARBA00004496"/>
    </source>
</evidence>
<feature type="domain" description="Acyl-CoA dehydrogenase/oxidase N-terminal" evidence="16">
    <location>
        <begin position="51"/>
        <end position="123"/>
    </location>
</feature>
<evidence type="ECO:0000313" key="19">
    <source>
        <dbReference type="Proteomes" id="UP000301751"/>
    </source>
</evidence>
<comment type="pathway">
    <text evidence="7">Sulfur metabolism; dibenzothiophene degradation.</text>
</comment>
<keyword evidence="3" id="KW-0288">FMN</keyword>
<protein>
    <recommendedName>
        <fullName evidence="10">Dibenzothiophene monooxygenase</fullName>
        <ecNumber evidence="9">1.14.14.21</ecNumber>
    </recommendedName>
</protein>
<dbReference type="RefSeq" id="WP_137733154.1">
    <property type="nucleotide sequence ID" value="NZ_BJCL01000005.1"/>
</dbReference>
<feature type="compositionally biased region" description="Polar residues" evidence="14">
    <location>
        <begin position="12"/>
        <end position="21"/>
    </location>
</feature>
<dbReference type="PANTHER" id="PTHR43884">
    <property type="entry name" value="ACYL-COA DEHYDROGENASE"/>
    <property type="match status" value="1"/>
</dbReference>
<dbReference type="Gene3D" id="1.20.140.10">
    <property type="entry name" value="Butyryl-CoA Dehydrogenase, subunit A, domain 3"/>
    <property type="match status" value="1"/>
</dbReference>
<dbReference type="SUPFAM" id="SSF56645">
    <property type="entry name" value="Acyl-CoA dehydrogenase NM domain-like"/>
    <property type="match status" value="1"/>
</dbReference>
<organism evidence="18 19">
    <name type="scientific">Pseudaquabacterium pictum</name>
    <dbReference type="NCBI Taxonomy" id="2315236"/>
    <lineage>
        <taxon>Bacteria</taxon>
        <taxon>Pseudomonadati</taxon>
        <taxon>Pseudomonadota</taxon>
        <taxon>Betaproteobacteria</taxon>
        <taxon>Burkholderiales</taxon>
        <taxon>Sphaerotilaceae</taxon>
        <taxon>Pseudaquabacterium</taxon>
    </lineage>
</organism>
<evidence type="ECO:0000259" key="15">
    <source>
        <dbReference type="Pfam" id="PF02770"/>
    </source>
</evidence>
<feature type="region of interest" description="Disordered" evidence="14">
    <location>
        <begin position="1"/>
        <end position="21"/>
    </location>
</feature>
<proteinExistence type="inferred from homology"/>
<dbReference type="Pfam" id="PF08028">
    <property type="entry name" value="Acyl-CoA_dh_2"/>
    <property type="match status" value="1"/>
</dbReference>
<evidence type="ECO:0000313" key="18">
    <source>
        <dbReference type="EMBL" id="GCL63425.1"/>
    </source>
</evidence>
<evidence type="ECO:0000256" key="6">
    <source>
        <dbReference type="ARBA" id="ARBA00023033"/>
    </source>
</evidence>
<dbReference type="GO" id="GO:0005737">
    <property type="term" value="C:cytoplasm"/>
    <property type="evidence" value="ECO:0007669"/>
    <property type="project" value="UniProtKB-SubCell"/>
</dbReference>
<evidence type="ECO:0000256" key="10">
    <source>
        <dbReference type="ARBA" id="ARBA00034345"/>
    </source>
</evidence>
<evidence type="ECO:0000256" key="5">
    <source>
        <dbReference type="ARBA" id="ARBA00023002"/>
    </source>
</evidence>
<dbReference type="Gene3D" id="1.10.540.10">
    <property type="entry name" value="Acyl-CoA dehydrogenase/oxidase, N-terminal domain"/>
    <property type="match status" value="1"/>
</dbReference>
<keyword evidence="6" id="KW-0503">Monooxygenase</keyword>
<dbReference type="PIRSF" id="PIRSF016578">
    <property type="entry name" value="HsaA"/>
    <property type="match status" value="1"/>
</dbReference>
<dbReference type="Gene3D" id="2.40.110.10">
    <property type="entry name" value="Butyryl-CoA Dehydrogenase, subunit A, domain 2"/>
    <property type="match status" value="1"/>
</dbReference>
<dbReference type="EC" id="1.14.14.21" evidence="9"/>
<dbReference type="InterPro" id="IPR013107">
    <property type="entry name" value="Acyl-CoA_DH_C"/>
</dbReference>
<gene>
    <name evidence="18" type="ORF">AQPW35_25060</name>
</gene>
<dbReference type="Pfam" id="PF02770">
    <property type="entry name" value="Acyl-CoA_dh_M"/>
    <property type="match status" value="1"/>
</dbReference>
<evidence type="ECO:0000256" key="7">
    <source>
        <dbReference type="ARBA" id="ARBA00034307"/>
    </source>
</evidence>
<dbReference type="Proteomes" id="UP000301751">
    <property type="component" value="Unassembled WGS sequence"/>
</dbReference>
<comment type="caution">
    <text evidence="18">The sequence shown here is derived from an EMBL/GenBank/DDBJ whole genome shotgun (WGS) entry which is preliminary data.</text>
</comment>
<reference evidence="19" key="1">
    <citation type="submission" date="2019-03" db="EMBL/GenBank/DDBJ databases">
        <title>Aquabacterium pictum sp.nov., the first bacteriochlorophyll a-containing freshwater bacterium in the genus Aquabacterium of the class Betaproteobacteria.</title>
        <authorList>
            <person name="Hirose S."/>
            <person name="Tank M."/>
            <person name="Hara E."/>
            <person name="Tamaki H."/>
            <person name="Takaichi S."/>
            <person name="Haruta S."/>
            <person name="Hanada S."/>
        </authorList>
    </citation>
    <scope>NUCLEOTIDE SEQUENCE [LARGE SCALE GENOMIC DNA]</scope>
    <source>
        <strain evidence="19">W35</strain>
    </source>
</reference>
<comment type="catalytic activity">
    <reaction evidence="13">
        <text>dibenzothiophene + 2 FMNH2 + 2 O2 = dibenzothiophene 5,5-dioxide + 2 FMN + 2 H2O + 2 H(+)</text>
        <dbReference type="Rhea" id="RHEA:49072"/>
        <dbReference type="ChEBI" id="CHEBI:15377"/>
        <dbReference type="ChEBI" id="CHEBI:15378"/>
        <dbReference type="ChEBI" id="CHEBI:15379"/>
        <dbReference type="ChEBI" id="CHEBI:23681"/>
        <dbReference type="ChEBI" id="CHEBI:57618"/>
        <dbReference type="ChEBI" id="CHEBI:58210"/>
        <dbReference type="ChEBI" id="CHEBI:90356"/>
        <dbReference type="EC" id="1.14.14.21"/>
    </reaction>
</comment>
<dbReference type="InterPro" id="IPR036250">
    <property type="entry name" value="AcylCo_DH-like_C"/>
</dbReference>
<dbReference type="GO" id="GO:0050660">
    <property type="term" value="F:flavin adenine dinucleotide binding"/>
    <property type="evidence" value="ECO:0007669"/>
    <property type="project" value="InterPro"/>
</dbReference>
<keyword evidence="5" id="KW-0560">Oxidoreductase</keyword>
<evidence type="ECO:0000256" key="11">
    <source>
        <dbReference type="ARBA" id="ARBA00047859"/>
    </source>
</evidence>
<dbReference type="AlphaFoldDB" id="A0A480AUI3"/>
<evidence type="ECO:0000256" key="3">
    <source>
        <dbReference type="ARBA" id="ARBA00022643"/>
    </source>
</evidence>
<dbReference type="InterPro" id="IPR009100">
    <property type="entry name" value="AcylCoA_DH/oxidase_NM_dom_sf"/>
</dbReference>
<dbReference type="CDD" id="cd00567">
    <property type="entry name" value="ACAD"/>
    <property type="match status" value="1"/>
</dbReference>
<dbReference type="InterPro" id="IPR046373">
    <property type="entry name" value="Acyl-CoA_Oxase/DH_mid-dom_sf"/>
</dbReference>
<keyword evidence="19" id="KW-1185">Reference proteome</keyword>
<dbReference type="GO" id="GO:0003995">
    <property type="term" value="F:acyl-CoA dehydrogenase activity"/>
    <property type="evidence" value="ECO:0007669"/>
    <property type="project" value="TreeGrafter"/>
</dbReference>
<dbReference type="OrthoDB" id="7316074at2"/>
<evidence type="ECO:0000256" key="8">
    <source>
        <dbReference type="ARBA" id="ARBA00034317"/>
    </source>
</evidence>
<dbReference type="SUPFAM" id="SSF47203">
    <property type="entry name" value="Acyl-CoA dehydrogenase C-terminal domain-like"/>
    <property type="match status" value="1"/>
</dbReference>
<evidence type="ECO:0000256" key="13">
    <source>
        <dbReference type="ARBA" id="ARBA00049456"/>
    </source>
</evidence>
<dbReference type="InterPro" id="IPR037069">
    <property type="entry name" value="AcylCoA_DH/ox_N_sf"/>
</dbReference>
<evidence type="ECO:0000256" key="14">
    <source>
        <dbReference type="SAM" id="MobiDB-lite"/>
    </source>
</evidence>